<dbReference type="InterPro" id="IPR007627">
    <property type="entry name" value="RNA_pol_sigma70_r2"/>
</dbReference>
<keyword evidence="3 6" id="KW-0731">Sigma factor</keyword>
<comment type="similarity">
    <text evidence="1 6">Belongs to the sigma-70 factor family. ECF subfamily.</text>
</comment>
<dbReference type="Pfam" id="PF08281">
    <property type="entry name" value="Sigma70_r4_2"/>
    <property type="match status" value="1"/>
</dbReference>
<evidence type="ECO:0000259" key="7">
    <source>
        <dbReference type="PROSITE" id="PS00622"/>
    </source>
</evidence>
<dbReference type="NCBIfam" id="TIGR02937">
    <property type="entry name" value="sigma70-ECF"/>
    <property type="match status" value="1"/>
</dbReference>
<keyword evidence="2 6" id="KW-0805">Transcription regulation</keyword>
<reference evidence="8 9" key="1">
    <citation type="submission" date="2019-03" db="EMBL/GenBank/DDBJ databases">
        <title>Genomic Encyclopedia of Archaeal and Bacterial Type Strains, Phase II (KMG-II): from individual species to whole genera.</title>
        <authorList>
            <person name="Goeker M."/>
        </authorList>
    </citation>
    <scope>NUCLEOTIDE SEQUENCE [LARGE SCALE GENOMIC DNA]</scope>
    <source>
        <strain evidence="8 9">DSM 28353</strain>
    </source>
</reference>
<dbReference type="InterPro" id="IPR039425">
    <property type="entry name" value="RNA_pol_sigma-70-like"/>
</dbReference>
<dbReference type="InterPro" id="IPR014284">
    <property type="entry name" value="RNA_pol_sigma-70_dom"/>
</dbReference>
<gene>
    <name evidence="8" type="ORF">CLV99_4712</name>
</gene>
<dbReference type="InterPro" id="IPR013324">
    <property type="entry name" value="RNA_pol_sigma_r3/r4-like"/>
</dbReference>
<evidence type="ECO:0000256" key="6">
    <source>
        <dbReference type="RuleBase" id="RU000716"/>
    </source>
</evidence>
<evidence type="ECO:0000256" key="3">
    <source>
        <dbReference type="ARBA" id="ARBA00023082"/>
    </source>
</evidence>
<name>A0A4R6W444_9SPHI</name>
<keyword evidence="9" id="KW-1185">Reference proteome</keyword>
<dbReference type="RefSeq" id="WP_133586838.1">
    <property type="nucleotide sequence ID" value="NZ_SNYV01000020.1"/>
</dbReference>
<dbReference type="PROSITE" id="PS01063">
    <property type="entry name" value="SIGMA70_ECF"/>
    <property type="match status" value="1"/>
</dbReference>
<dbReference type="Pfam" id="PF04542">
    <property type="entry name" value="Sigma70_r2"/>
    <property type="match status" value="1"/>
</dbReference>
<dbReference type="SUPFAM" id="SSF88946">
    <property type="entry name" value="Sigma2 domain of RNA polymerase sigma factors"/>
    <property type="match status" value="1"/>
</dbReference>
<dbReference type="PANTHER" id="PTHR43133">
    <property type="entry name" value="RNA POLYMERASE ECF-TYPE SIGMA FACTO"/>
    <property type="match status" value="1"/>
</dbReference>
<evidence type="ECO:0000313" key="8">
    <source>
        <dbReference type="EMBL" id="TDQ72249.1"/>
    </source>
</evidence>
<evidence type="ECO:0000256" key="5">
    <source>
        <dbReference type="ARBA" id="ARBA00023163"/>
    </source>
</evidence>
<dbReference type="PRINTS" id="PR00038">
    <property type="entry name" value="HTHLUXR"/>
</dbReference>
<keyword evidence="4 6" id="KW-0238">DNA-binding</keyword>
<dbReference type="PROSITE" id="PS00622">
    <property type="entry name" value="HTH_LUXR_1"/>
    <property type="match status" value="1"/>
</dbReference>
<dbReference type="GO" id="GO:0006352">
    <property type="term" value="P:DNA-templated transcription initiation"/>
    <property type="evidence" value="ECO:0007669"/>
    <property type="project" value="InterPro"/>
</dbReference>
<dbReference type="InterPro" id="IPR000792">
    <property type="entry name" value="Tscrpt_reg_LuxR_C"/>
</dbReference>
<evidence type="ECO:0000256" key="4">
    <source>
        <dbReference type="ARBA" id="ARBA00023125"/>
    </source>
</evidence>
<organism evidence="8 9">
    <name type="scientific">Sphingobacterium yanglingense</name>
    <dbReference type="NCBI Taxonomy" id="1437280"/>
    <lineage>
        <taxon>Bacteria</taxon>
        <taxon>Pseudomonadati</taxon>
        <taxon>Bacteroidota</taxon>
        <taxon>Sphingobacteriia</taxon>
        <taxon>Sphingobacteriales</taxon>
        <taxon>Sphingobacteriaceae</taxon>
        <taxon>Sphingobacterium</taxon>
    </lineage>
</organism>
<dbReference type="Gene3D" id="1.10.10.10">
    <property type="entry name" value="Winged helix-like DNA-binding domain superfamily/Winged helix DNA-binding domain"/>
    <property type="match status" value="1"/>
</dbReference>
<evidence type="ECO:0000313" key="9">
    <source>
        <dbReference type="Proteomes" id="UP000295292"/>
    </source>
</evidence>
<dbReference type="GO" id="GO:0016987">
    <property type="term" value="F:sigma factor activity"/>
    <property type="evidence" value="ECO:0007669"/>
    <property type="project" value="UniProtKB-KW"/>
</dbReference>
<dbReference type="GO" id="GO:0003677">
    <property type="term" value="F:DNA binding"/>
    <property type="evidence" value="ECO:0007669"/>
    <property type="project" value="UniProtKB-KW"/>
</dbReference>
<protein>
    <recommendedName>
        <fullName evidence="6">RNA polymerase sigma factor</fullName>
    </recommendedName>
</protein>
<feature type="domain" description="HTH luxR-type" evidence="7">
    <location>
        <begin position="148"/>
        <end position="175"/>
    </location>
</feature>
<dbReference type="PANTHER" id="PTHR43133:SF46">
    <property type="entry name" value="RNA POLYMERASE SIGMA-70 FACTOR ECF SUBFAMILY"/>
    <property type="match status" value="1"/>
</dbReference>
<sequence>MTLLDNDSELDYLHRLRNGDQRAFIYFYDIFKLPIYRKLLKMVRIKHLAEELTQDVFVRIWDKRALIDPEQSFKSYLYRIAQHILYDFYRKVARDERLQDEIRLLVLNEQNPTDDWLFLKETQNILDQAISSLPEQQRQIYTLCKMKGKSYKEVALELGISVHTISTHMTRASKKIQEFMTKYQNLILISGICSTFFK</sequence>
<comment type="caution">
    <text evidence="8">The sequence shown here is derived from an EMBL/GenBank/DDBJ whole genome shotgun (WGS) entry which is preliminary data.</text>
</comment>
<dbReference type="InterPro" id="IPR036388">
    <property type="entry name" value="WH-like_DNA-bd_sf"/>
</dbReference>
<dbReference type="Gene3D" id="1.10.1740.10">
    <property type="match status" value="1"/>
</dbReference>
<dbReference type="OrthoDB" id="655312at2"/>
<proteinExistence type="inferred from homology"/>
<evidence type="ECO:0000256" key="1">
    <source>
        <dbReference type="ARBA" id="ARBA00010641"/>
    </source>
</evidence>
<dbReference type="InterPro" id="IPR013325">
    <property type="entry name" value="RNA_pol_sigma_r2"/>
</dbReference>
<evidence type="ECO:0000256" key="2">
    <source>
        <dbReference type="ARBA" id="ARBA00023015"/>
    </source>
</evidence>
<dbReference type="CDD" id="cd06171">
    <property type="entry name" value="Sigma70_r4"/>
    <property type="match status" value="1"/>
</dbReference>
<dbReference type="SUPFAM" id="SSF88659">
    <property type="entry name" value="Sigma3 and sigma4 domains of RNA polymerase sigma factors"/>
    <property type="match status" value="1"/>
</dbReference>
<dbReference type="AlphaFoldDB" id="A0A4R6W444"/>
<dbReference type="InterPro" id="IPR000838">
    <property type="entry name" value="RNA_pol_sigma70_ECF_CS"/>
</dbReference>
<keyword evidence="5 6" id="KW-0804">Transcription</keyword>
<dbReference type="EMBL" id="SNYV01000020">
    <property type="protein sequence ID" value="TDQ72249.1"/>
    <property type="molecule type" value="Genomic_DNA"/>
</dbReference>
<accession>A0A4R6W444</accession>
<dbReference type="Proteomes" id="UP000295292">
    <property type="component" value="Unassembled WGS sequence"/>
</dbReference>
<dbReference type="InterPro" id="IPR013249">
    <property type="entry name" value="RNA_pol_sigma70_r4_t2"/>
</dbReference>